<evidence type="ECO:0000313" key="5">
    <source>
        <dbReference type="EMBL" id="KAK6805050.1"/>
    </source>
</evidence>
<reference evidence="5 6" key="1">
    <citation type="submission" date="2024-02" db="EMBL/GenBank/DDBJ databases">
        <title>de novo genome assembly of Solanum bulbocastanum strain 11H21.</title>
        <authorList>
            <person name="Hosaka A.J."/>
        </authorList>
    </citation>
    <scope>NUCLEOTIDE SEQUENCE [LARGE SCALE GENOMIC DNA]</scope>
    <source>
        <tissue evidence="5">Young leaves</tissue>
    </source>
</reference>
<dbReference type="EMBL" id="JBANQN010000001">
    <property type="protein sequence ID" value="KAK6805050.1"/>
    <property type="molecule type" value="Genomic_DNA"/>
</dbReference>
<dbReference type="InterPro" id="IPR025287">
    <property type="entry name" value="WAK_GUB"/>
</dbReference>
<dbReference type="PANTHER" id="PTHR33355">
    <property type="entry name" value="WALL-ASSOCIATED RECEPTOR KINASE CARBOXY-TERMINAL PROTEIN-RELATED"/>
    <property type="match status" value="1"/>
</dbReference>
<keyword evidence="6" id="KW-1185">Reference proteome</keyword>
<feature type="chain" id="PRO_5042941005" description="Wall-associated receptor kinase galacturonan-binding domain-containing protein" evidence="3">
    <location>
        <begin position="19"/>
        <end position="209"/>
    </location>
</feature>
<evidence type="ECO:0000256" key="3">
    <source>
        <dbReference type="SAM" id="SignalP"/>
    </source>
</evidence>
<name>A0AAN8YRB6_SOLBU</name>
<feature type="domain" description="Wall-associated receptor kinase galacturonan-binding" evidence="4">
    <location>
        <begin position="24"/>
        <end position="80"/>
    </location>
</feature>
<dbReference type="Pfam" id="PF13947">
    <property type="entry name" value="GUB_WAK_bind"/>
    <property type="match status" value="1"/>
</dbReference>
<accession>A0AAN8YRB6</accession>
<sequence>MNGLVLFLFLFPFACVSSSSPNNCPKCGIMDVPYPLSTSDNCGNPNYKIYCKNETLEFLSSVGFYYKILNINPHTSSLIISPPFINKHSCQSSDLSLGGFKIDENSPFNISSRNTVMLFNCSENILMSPLNCSSSSPCRRFEEAKKGRNCRNTLCCSYLKDSSMTSHRIRIRDQGCTAYISFVDFKDEESIESWRYGIELQWIPPNNIN</sequence>
<dbReference type="AlphaFoldDB" id="A0AAN8YRB6"/>
<feature type="signal peptide" evidence="3">
    <location>
        <begin position="1"/>
        <end position="18"/>
    </location>
</feature>
<proteinExistence type="predicted"/>
<evidence type="ECO:0000256" key="1">
    <source>
        <dbReference type="ARBA" id="ARBA00004167"/>
    </source>
</evidence>
<dbReference type="PANTHER" id="PTHR33355:SF14">
    <property type="entry name" value="WALL-ASSOCIATED RECEPTOR KINASE GALACTURONAN-BINDING DOMAIN-CONTAINING PROTEIN"/>
    <property type="match status" value="1"/>
</dbReference>
<comment type="subcellular location">
    <subcellularLocation>
        <location evidence="1">Membrane</location>
        <topology evidence="1">Single-pass membrane protein</topology>
    </subcellularLocation>
</comment>
<evidence type="ECO:0000256" key="2">
    <source>
        <dbReference type="ARBA" id="ARBA00022729"/>
    </source>
</evidence>
<evidence type="ECO:0000313" key="6">
    <source>
        <dbReference type="Proteomes" id="UP001371456"/>
    </source>
</evidence>
<keyword evidence="2 3" id="KW-0732">Signal</keyword>
<dbReference type="GO" id="GO:0016020">
    <property type="term" value="C:membrane"/>
    <property type="evidence" value="ECO:0007669"/>
    <property type="project" value="UniProtKB-SubCell"/>
</dbReference>
<organism evidence="5 6">
    <name type="scientific">Solanum bulbocastanum</name>
    <name type="common">Wild potato</name>
    <dbReference type="NCBI Taxonomy" id="147425"/>
    <lineage>
        <taxon>Eukaryota</taxon>
        <taxon>Viridiplantae</taxon>
        <taxon>Streptophyta</taxon>
        <taxon>Embryophyta</taxon>
        <taxon>Tracheophyta</taxon>
        <taxon>Spermatophyta</taxon>
        <taxon>Magnoliopsida</taxon>
        <taxon>eudicotyledons</taxon>
        <taxon>Gunneridae</taxon>
        <taxon>Pentapetalae</taxon>
        <taxon>asterids</taxon>
        <taxon>lamiids</taxon>
        <taxon>Solanales</taxon>
        <taxon>Solanaceae</taxon>
        <taxon>Solanoideae</taxon>
        <taxon>Solaneae</taxon>
        <taxon>Solanum</taxon>
    </lineage>
</organism>
<comment type="caution">
    <text evidence="5">The sequence shown here is derived from an EMBL/GenBank/DDBJ whole genome shotgun (WGS) entry which is preliminary data.</text>
</comment>
<dbReference type="GO" id="GO:0030247">
    <property type="term" value="F:polysaccharide binding"/>
    <property type="evidence" value="ECO:0007669"/>
    <property type="project" value="InterPro"/>
</dbReference>
<gene>
    <name evidence="5" type="ORF">RDI58_002834</name>
</gene>
<dbReference type="Proteomes" id="UP001371456">
    <property type="component" value="Unassembled WGS sequence"/>
</dbReference>
<protein>
    <recommendedName>
        <fullName evidence="4">Wall-associated receptor kinase galacturonan-binding domain-containing protein</fullName>
    </recommendedName>
</protein>
<evidence type="ECO:0000259" key="4">
    <source>
        <dbReference type="Pfam" id="PF13947"/>
    </source>
</evidence>